<keyword evidence="2" id="KW-0479">Metal-binding</keyword>
<dbReference type="PROSITE" id="PS01032">
    <property type="entry name" value="PPM_1"/>
    <property type="match status" value="1"/>
</dbReference>
<evidence type="ECO:0000256" key="2">
    <source>
        <dbReference type="ARBA" id="ARBA00022723"/>
    </source>
</evidence>
<organism evidence="10 11">
    <name type="scientific">Aspergillus fumigatiaffinis</name>
    <dbReference type="NCBI Taxonomy" id="340414"/>
    <lineage>
        <taxon>Eukaryota</taxon>
        <taxon>Fungi</taxon>
        <taxon>Dikarya</taxon>
        <taxon>Ascomycota</taxon>
        <taxon>Pezizomycotina</taxon>
        <taxon>Eurotiomycetes</taxon>
        <taxon>Eurotiomycetidae</taxon>
        <taxon>Eurotiales</taxon>
        <taxon>Aspergillaceae</taxon>
        <taxon>Aspergillus</taxon>
        <taxon>Aspergillus subgen. Fumigati</taxon>
    </lineage>
</organism>
<dbReference type="EMBL" id="JAAAPX010000240">
    <property type="protein sequence ID" value="KAF4226501.1"/>
    <property type="molecule type" value="Genomic_DNA"/>
</dbReference>
<proteinExistence type="inferred from homology"/>
<dbReference type="SUPFAM" id="SSF47473">
    <property type="entry name" value="EF-hand"/>
    <property type="match status" value="1"/>
</dbReference>
<feature type="compositionally biased region" description="Polar residues" evidence="7">
    <location>
        <begin position="21"/>
        <end position="32"/>
    </location>
</feature>
<comment type="similarity">
    <text evidence="6">Belongs to the PP2C family.</text>
</comment>
<dbReference type="Gene3D" id="3.60.40.10">
    <property type="entry name" value="PPM-type phosphatase domain"/>
    <property type="match status" value="1"/>
</dbReference>
<dbReference type="InterPro" id="IPR002048">
    <property type="entry name" value="EF_hand_dom"/>
</dbReference>
<evidence type="ECO:0000256" key="1">
    <source>
        <dbReference type="ARBA" id="ARBA00006765"/>
    </source>
</evidence>
<feature type="domain" description="PPM-type phosphatase" evidence="9">
    <location>
        <begin position="17"/>
        <end position="308"/>
    </location>
</feature>
<dbReference type="AlphaFoldDB" id="A0A8H4GQT6"/>
<evidence type="ECO:0000313" key="11">
    <source>
        <dbReference type="Proteomes" id="UP000653565"/>
    </source>
</evidence>
<dbReference type="SUPFAM" id="SSF81606">
    <property type="entry name" value="PP2C-like"/>
    <property type="match status" value="1"/>
</dbReference>
<keyword evidence="5 6" id="KW-0904">Protein phosphatase</keyword>
<feature type="domain" description="EF-hand" evidence="8">
    <location>
        <begin position="470"/>
        <end position="505"/>
    </location>
</feature>
<keyword evidence="4" id="KW-0106">Calcium</keyword>
<evidence type="ECO:0000256" key="6">
    <source>
        <dbReference type="RuleBase" id="RU003465"/>
    </source>
</evidence>
<dbReference type="CDD" id="cd00143">
    <property type="entry name" value="PP2Cc"/>
    <property type="match status" value="1"/>
</dbReference>
<dbReference type="GO" id="GO:0004497">
    <property type="term" value="F:monooxygenase activity"/>
    <property type="evidence" value="ECO:0007669"/>
    <property type="project" value="TreeGrafter"/>
</dbReference>
<dbReference type="PANTHER" id="PTHR31495">
    <property type="entry name" value="PEROXYGENASE 3-RELATED"/>
    <property type="match status" value="1"/>
</dbReference>
<comment type="similarity">
    <text evidence="1">Belongs to the caleosin family.</text>
</comment>
<evidence type="ECO:0000313" key="10">
    <source>
        <dbReference type="EMBL" id="KAF4226501.1"/>
    </source>
</evidence>
<reference evidence="10" key="2">
    <citation type="submission" date="2020-04" db="EMBL/GenBank/DDBJ databases">
        <authorList>
            <person name="Santos R.A.C."/>
            <person name="Steenwyk J.L."/>
            <person name="Rivero-Menendez O."/>
            <person name="Mead M.E."/>
            <person name="Silva L.P."/>
            <person name="Bastos R.W."/>
            <person name="Alastruey-Izquierdo A."/>
            <person name="Goldman G.H."/>
            <person name="Rokas A."/>
        </authorList>
    </citation>
    <scope>NUCLEOTIDE SEQUENCE</scope>
    <source>
        <strain evidence="10">CNM-CM6805</strain>
    </source>
</reference>
<dbReference type="InterPro" id="IPR007736">
    <property type="entry name" value="Caleosin-related"/>
</dbReference>
<sequence length="575" mass="63465">MGPLSSSTSDDKLTLKDAGGNSAQGSRPSQQDQYTILLPAQIPFKTEKTLLFLGVYDGHVTSDVSLHAKQHLHRLILESPDIQTGNYENALEDAVQKEDQLLLDQFKAGNEVFGKSGSTFSLCLVDLTDGVLIVGNLGDSHVLLAEHYPTGWEVKRITKAHKPGSDAEKERIKEAGGVVNRELGSPRIGALNMSRALGDLQYKAPLINADEPFSLEQEIAGFNPDKEQGDLLSNRPAISRIELKEDRKYIVILTTDGVTDEMDDRRILDRVVAHWNYGTQAEGVAGKITTEATGGPVSDNATCKTAQNHKMPSIPDLIPESDLNDPKIQTTAPNCPVTSERPPATSTATSIPNPAVARANAAISADKPNGDADHIAKYGDYTPLQQHVLFWDRDHDGQIYPLDTYNGFRELGFNILFSILAVLIINVNFSYPTRLAHSIIPDLWFRVYVDSIYKAKHGSDSGTYDPEGRFIPQHFEDMFAKYDGDQDGALTLGELFEMMHGNRCAADPFGWGAAFFEWGTTWLLIQRDGRVYKEDLRGVYDGSIFWKIREERKKGGWKQGYGVGGDGFVGAVKMY</sequence>
<dbReference type="InterPro" id="IPR018247">
    <property type="entry name" value="EF_Hand_1_Ca_BS"/>
</dbReference>
<evidence type="ECO:0000256" key="4">
    <source>
        <dbReference type="ARBA" id="ARBA00022837"/>
    </source>
</evidence>
<dbReference type="Pfam" id="PF00481">
    <property type="entry name" value="PP2C"/>
    <property type="match status" value="1"/>
</dbReference>
<evidence type="ECO:0000256" key="7">
    <source>
        <dbReference type="SAM" id="MobiDB-lite"/>
    </source>
</evidence>
<dbReference type="InterPro" id="IPR036457">
    <property type="entry name" value="PPM-type-like_dom_sf"/>
</dbReference>
<gene>
    <name evidence="10" type="ORF">CNMCM6805_004521</name>
</gene>
<dbReference type="Proteomes" id="UP000653565">
    <property type="component" value="Unassembled WGS sequence"/>
</dbReference>
<reference evidence="10" key="1">
    <citation type="journal article" date="2020" name="bioRxiv">
        <title>Genomic and phenotypic heterogeneity of clinical isolates of the human pathogens Aspergillus fumigatus, Aspergillus lentulus and Aspergillus fumigatiaffinis.</title>
        <authorList>
            <person name="dos Santos R.A.C."/>
            <person name="Steenwyk J.L."/>
            <person name="Rivero-Menendez O."/>
            <person name="Mead M.E."/>
            <person name="Silva L.P."/>
            <person name="Bastos R.W."/>
            <person name="Alastruey-Izquierdo A."/>
            <person name="Goldman G.H."/>
            <person name="Rokas A."/>
        </authorList>
    </citation>
    <scope>NUCLEOTIDE SEQUENCE</scope>
    <source>
        <strain evidence="10">CNM-CM6805</strain>
    </source>
</reference>
<dbReference type="SMART" id="SM00332">
    <property type="entry name" value="PP2Cc"/>
    <property type="match status" value="1"/>
</dbReference>
<dbReference type="PROSITE" id="PS50222">
    <property type="entry name" value="EF_HAND_2"/>
    <property type="match status" value="1"/>
</dbReference>
<evidence type="ECO:0008006" key="12">
    <source>
        <dbReference type="Google" id="ProtNLM"/>
    </source>
</evidence>
<evidence type="ECO:0000259" key="8">
    <source>
        <dbReference type="PROSITE" id="PS50222"/>
    </source>
</evidence>
<dbReference type="Pfam" id="PF05042">
    <property type="entry name" value="Caleosin"/>
    <property type="match status" value="1"/>
</dbReference>
<dbReference type="PROSITE" id="PS00018">
    <property type="entry name" value="EF_HAND_1"/>
    <property type="match status" value="1"/>
</dbReference>
<dbReference type="GO" id="GO:0005509">
    <property type="term" value="F:calcium ion binding"/>
    <property type="evidence" value="ECO:0007669"/>
    <property type="project" value="InterPro"/>
</dbReference>
<evidence type="ECO:0000259" key="9">
    <source>
        <dbReference type="PROSITE" id="PS51746"/>
    </source>
</evidence>
<dbReference type="InterPro" id="IPR001932">
    <property type="entry name" value="PPM-type_phosphatase-like_dom"/>
</dbReference>
<protein>
    <recommendedName>
        <fullName evidence="12">Protein phosphatase</fullName>
    </recommendedName>
</protein>
<evidence type="ECO:0000256" key="5">
    <source>
        <dbReference type="ARBA" id="ARBA00022912"/>
    </source>
</evidence>
<dbReference type="InterPro" id="IPR000222">
    <property type="entry name" value="PP2C_BS"/>
</dbReference>
<dbReference type="PROSITE" id="PS51746">
    <property type="entry name" value="PPM_2"/>
    <property type="match status" value="1"/>
</dbReference>
<dbReference type="PANTHER" id="PTHR31495:SF0">
    <property type="entry name" value="BINDING PROTEIN CALEOSIN, PUTATIVE (AFU_ORTHOLOGUE AFUA_5G13750)-RELATED"/>
    <property type="match status" value="1"/>
</dbReference>
<dbReference type="InterPro" id="IPR011992">
    <property type="entry name" value="EF-hand-dom_pair"/>
</dbReference>
<name>A0A8H4GQT6_9EURO</name>
<dbReference type="GO" id="GO:0004721">
    <property type="term" value="F:phosphoprotein phosphatase activity"/>
    <property type="evidence" value="ECO:0007669"/>
    <property type="project" value="UniProtKB-KW"/>
</dbReference>
<feature type="region of interest" description="Disordered" evidence="7">
    <location>
        <begin position="1"/>
        <end position="32"/>
    </location>
</feature>
<evidence type="ECO:0000256" key="3">
    <source>
        <dbReference type="ARBA" id="ARBA00022801"/>
    </source>
</evidence>
<keyword evidence="11" id="KW-1185">Reference proteome</keyword>
<keyword evidence="3 6" id="KW-0378">Hydrolase</keyword>
<comment type="caution">
    <text evidence="10">The sequence shown here is derived from an EMBL/GenBank/DDBJ whole genome shotgun (WGS) entry which is preliminary data.</text>
</comment>
<accession>A0A8H4GQT6</accession>